<dbReference type="InterPro" id="IPR055281">
    <property type="entry name" value="GIR1-2/SIED1"/>
</dbReference>
<dbReference type="Pfam" id="PF24747">
    <property type="entry name" value="Zn-ribbon_GIR1"/>
    <property type="match status" value="1"/>
</dbReference>
<keyword evidence="4" id="KW-1185">Reference proteome</keyword>
<evidence type="ECO:0000256" key="1">
    <source>
        <dbReference type="SAM" id="MobiDB-lite"/>
    </source>
</evidence>
<dbReference type="PANTHER" id="PTHR33177:SF77">
    <property type="entry name" value="LITAF DOMAIN-CONTAINING PROTEIN"/>
    <property type="match status" value="1"/>
</dbReference>
<reference evidence="3 4" key="1">
    <citation type="journal article" date="2020" name="Nat. Commun.">
        <title>Genome of Tripterygium wilfordii and identification of cytochrome P450 involved in triptolide biosynthesis.</title>
        <authorList>
            <person name="Tu L."/>
            <person name="Su P."/>
            <person name="Zhang Z."/>
            <person name="Gao L."/>
            <person name="Wang J."/>
            <person name="Hu T."/>
            <person name="Zhou J."/>
            <person name="Zhang Y."/>
            <person name="Zhao Y."/>
            <person name="Liu Y."/>
            <person name="Song Y."/>
            <person name="Tong Y."/>
            <person name="Lu Y."/>
            <person name="Yang J."/>
            <person name="Xu C."/>
            <person name="Jia M."/>
            <person name="Peters R.J."/>
            <person name="Huang L."/>
            <person name="Gao W."/>
        </authorList>
    </citation>
    <scope>NUCLEOTIDE SEQUENCE [LARGE SCALE GENOMIC DNA]</scope>
    <source>
        <strain evidence="4">cv. XIE 37</strain>
        <tissue evidence="3">Leaf</tissue>
    </source>
</reference>
<comment type="caution">
    <text evidence="3">The sequence shown here is derived from an EMBL/GenBank/DDBJ whole genome shotgun (WGS) entry which is preliminary data.</text>
</comment>
<dbReference type="Proteomes" id="UP000593562">
    <property type="component" value="Unassembled WGS sequence"/>
</dbReference>
<organism evidence="3 4">
    <name type="scientific">Tripterygium wilfordii</name>
    <name type="common">Thunder God vine</name>
    <dbReference type="NCBI Taxonomy" id="458696"/>
    <lineage>
        <taxon>Eukaryota</taxon>
        <taxon>Viridiplantae</taxon>
        <taxon>Streptophyta</taxon>
        <taxon>Embryophyta</taxon>
        <taxon>Tracheophyta</taxon>
        <taxon>Spermatophyta</taxon>
        <taxon>Magnoliopsida</taxon>
        <taxon>eudicotyledons</taxon>
        <taxon>Gunneridae</taxon>
        <taxon>Pentapetalae</taxon>
        <taxon>rosids</taxon>
        <taxon>fabids</taxon>
        <taxon>Celastrales</taxon>
        <taxon>Celastraceae</taxon>
        <taxon>Tripterygium</taxon>
    </lineage>
</organism>
<dbReference type="InParanoid" id="A0A7J7C6C7"/>
<dbReference type="PANTHER" id="PTHR33177">
    <property type="entry name" value="PUTATIVE-RELATED"/>
    <property type="match status" value="1"/>
</dbReference>
<feature type="region of interest" description="Disordered" evidence="1">
    <location>
        <begin position="1"/>
        <end position="39"/>
    </location>
</feature>
<dbReference type="AlphaFoldDB" id="A0A7J7C6C7"/>
<protein>
    <recommendedName>
        <fullName evidence="2">GIR1-like zinc ribbon domain-containing protein</fullName>
    </recommendedName>
</protein>
<evidence type="ECO:0000313" key="4">
    <source>
        <dbReference type="Proteomes" id="UP000593562"/>
    </source>
</evidence>
<dbReference type="InterPro" id="IPR056440">
    <property type="entry name" value="Zn-ribbon_GIR1"/>
</dbReference>
<sequence length="207" mass="23140">MASNSRQLQRTLESAKCKSKCNSSEAKNPIRNNDDSNLKIDHRREAYHKSLDLNAVKQDVSLSEWQGYFPNLSQLESTLNDLIGDKALEELGRRCLAGSKTDVVGQRTNLDFTLALPAPVMRLQDKSPNRSNASWSSCQQLTLSLDKEGFETSCCIAQHGFPSLILMGCTHCYLYVMVSEMEPKCPNCQSSMLLDSFRGNAAQRSRL</sequence>
<proteinExistence type="predicted"/>
<gene>
    <name evidence="3" type="ORF">HS088_TW21G01562</name>
</gene>
<feature type="domain" description="GIR1-like zinc ribbon" evidence="2">
    <location>
        <begin position="163"/>
        <end position="195"/>
    </location>
</feature>
<accession>A0A7J7C6C7</accession>
<evidence type="ECO:0000313" key="3">
    <source>
        <dbReference type="EMBL" id="KAF5729397.1"/>
    </source>
</evidence>
<evidence type="ECO:0000259" key="2">
    <source>
        <dbReference type="Pfam" id="PF24747"/>
    </source>
</evidence>
<feature type="compositionally biased region" description="Polar residues" evidence="1">
    <location>
        <begin position="1"/>
        <end position="12"/>
    </location>
</feature>
<dbReference type="EMBL" id="JAAARO010000021">
    <property type="protein sequence ID" value="KAF5729397.1"/>
    <property type="molecule type" value="Genomic_DNA"/>
</dbReference>
<name>A0A7J7C6C7_TRIWF</name>